<dbReference type="Pfam" id="PF02595">
    <property type="entry name" value="Gly_kinase"/>
    <property type="match status" value="1"/>
</dbReference>
<dbReference type="InterPro" id="IPR004381">
    <property type="entry name" value="Glycerate_kinase"/>
</dbReference>
<sequence>MIQSAPAGGHVVIASDKFKGSLTAVEVSDHISAGLRAVIPTLPVRTIPIADGGEGTLRAALSAGFLRVDVTADGPTGEPVQAAVAVKDRTAVVELAQASGLHLLPDGRPDALNASSYGAGQLIRAALDGGCSRIVLGLGGSACTDGGAGLVQALGGALLDSSGTELPRGGAALARLHTIDLTSLDPRLRQAEVIMAGDVDNPLLGPLGAAAVYGPQKGATAEDVEVLDAALAHWAKATAAVVGDEHDRRPGAGAAGGVGFAAMAFLGVQPSAGIEILMDLLGFRQELAGARLVITGEGSLDAQSLHGKAPVGVAGAAGTQGVPVVAVAGRTELSVEQLRSAGIQAAYSLTDIESDSARCVRDAGALLEQRAAAIAADWLLDPPSAAGPHPGDHADHLERFPSDA</sequence>
<dbReference type="RefSeq" id="WP_059147364.1">
    <property type="nucleotide sequence ID" value="NZ_LLZJ01000385.1"/>
</dbReference>
<dbReference type="PIRSF" id="PIRSF006078">
    <property type="entry name" value="GlxK"/>
    <property type="match status" value="1"/>
</dbReference>
<dbReference type="AlphaFoldDB" id="A0A0X3VSD2"/>
<organism evidence="6 7">
    <name type="scientific">Streptomyces violaceusniger</name>
    <dbReference type="NCBI Taxonomy" id="68280"/>
    <lineage>
        <taxon>Bacteria</taxon>
        <taxon>Bacillati</taxon>
        <taxon>Actinomycetota</taxon>
        <taxon>Actinomycetes</taxon>
        <taxon>Kitasatosporales</taxon>
        <taxon>Streptomycetaceae</taxon>
        <taxon>Streptomyces</taxon>
        <taxon>Streptomyces violaceusniger group</taxon>
    </lineage>
</organism>
<dbReference type="Gene3D" id="3.90.1510.10">
    <property type="entry name" value="Glycerate kinase, domain 2"/>
    <property type="match status" value="1"/>
</dbReference>
<accession>A0A0X3VSD2</accession>
<comment type="caution">
    <text evidence="6">The sequence shown here is derived from an EMBL/GenBank/DDBJ whole genome shotgun (WGS) entry which is preliminary data.</text>
</comment>
<evidence type="ECO:0000256" key="1">
    <source>
        <dbReference type="ARBA" id="ARBA00006284"/>
    </source>
</evidence>
<evidence type="ECO:0000313" key="7">
    <source>
        <dbReference type="Proteomes" id="UP000053413"/>
    </source>
</evidence>
<name>A0A0X3VSD2_STRVO</name>
<evidence type="ECO:0000256" key="3">
    <source>
        <dbReference type="ARBA" id="ARBA00022777"/>
    </source>
</evidence>
<evidence type="ECO:0000256" key="4">
    <source>
        <dbReference type="PIRNR" id="PIRNR006078"/>
    </source>
</evidence>
<dbReference type="NCBIfam" id="TIGR00045">
    <property type="entry name" value="glycerate kinase"/>
    <property type="match status" value="1"/>
</dbReference>
<dbReference type="GO" id="GO:0031388">
    <property type="term" value="P:organic acid phosphorylation"/>
    <property type="evidence" value="ECO:0007669"/>
    <property type="project" value="UniProtKB-UniRule"/>
</dbReference>
<dbReference type="PANTHER" id="PTHR21599">
    <property type="entry name" value="GLYCERATE KINASE"/>
    <property type="match status" value="1"/>
</dbReference>
<dbReference type="SUPFAM" id="SSF110738">
    <property type="entry name" value="Glycerate kinase I"/>
    <property type="match status" value="1"/>
</dbReference>
<proteinExistence type="inferred from homology"/>
<dbReference type="InterPro" id="IPR018197">
    <property type="entry name" value="Glycerate_kinase_RE-like"/>
</dbReference>
<dbReference type="InterPro" id="IPR036129">
    <property type="entry name" value="Glycerate_kinase_sf"/>
</dbReference>
<gene>
    <name evidence="6" type="ORF">ADL28_32380</name>
</gene>
<dbReference type="OrthoDB" id="9774290at2"/>
<dbReference type="PANTHER" id="PTHR21599:SF0">
    <property type="entry name" value="GLYCERATE KINASE"/>
    <property type="match status" value="1"/>
</dbReference>
<evidence type="ECO:0000256" key="2">
    <source>
        <dbReference type="ARBA" id="ARBA00022679"/>
    </source>
</evidence>
<dbReference type="GO" id="GO:0008887">
    <property type="term" value="F:glycerate kinase activity"/>
    <property type="evidence" value="ECO:0007669"/>
    <property type="project" value="UniProtKB-UniRule"/>
</dbReference>
<evidence type="ECO:0000313" key="6">
    <source>
        <dbReference type="EMBL" id="KUL47600.1"/>
    </source>
</evidence>
<dbReference type="EMBL" id="LLZJ01000385">
    <property type="protein sequence ID" value="KUL47600.1"/>
    <property type="molecule type" value="Genomic_DNA"/>
</dbReference>
<feature type="region of interest" description="Disordered" evidence="5">
    <location>
        <begin position="383"/>
        <end position="404"/>
    </location>
</feature>
<comment type="similarity">
    <text evidence="1 4">Belongs to the glycerate kinase type-1 family.</text>
</comment>
<reference evidence="7" key="1">
    <citation type="submission" date="2015-10" db="EMBL/GenBank/DDBJ databases">
        <authorList>
            <person name="Ju K.-S."/>
            <person name="Doroghazi J.R."/>
            <person name="Metcalf W.W."/>
        </authorList>
    </citation>
    <scope>NUCLEOTIDE SEQUENCE [LARGE SCALE GENOMIC DNA]</scope>
    <source>
        <strain evidence="7">NRRL F-8817</strain>
    </source>
</reference>
<dbReference type="Proteomes" id="UP000053413">
    <property type="component" value="Unassembled WGS sequence"/>
</dbReference>
<keyword evidence="2 4" id="KW-0808">Transferase</keyword>
<keyword evidence="3 4" id="KW-0418">Kinase</keyword>
<protein>
    <submittedName>
        <fullName evidence="6">Glycerate kinase</fullName>
    </submittedName>
</protein>
<feature type="compositionally biased region" description="Basic and acidic residues" evidence="5">
    <location>
        <begin position="390"/>
        <end position="404"/>
    </location>
</feature>
<evidence type="ECO:0000256" key="5">
    <source>
        <dbReference type="SAM" id="MobiDB-lite"/>
    </source>
</evidence>
<dbReference type="InterPro" id="IPR018193">
    <property type="entry name" value="Glyc_kinase_flavodox-like_fold"/>
</dbReference>
<dbReference type="Gene3D" id="3.40.50.10350">
    <property type="entry name" value="Glycerate kinase, domain 1"/>
    <property type="match status" value="1"/>
</dbReference>